<feature type="non-terminal residue" evidence="2">
    <location>
        <position position="1"/>
    </location>
</feature>
<dbReference type="PANTHER" id="PTHR47521">
    <property type="entry name" value="SERPENTINE RECEPTOR, CLASS E (EPSILON)-RELATED"/>
    <property type="match status" value="1"/>
</dbReference>
<sequence length="76" mass="8987">QLRLIISSVVGHFSVSVVARIVLLYYQYFRIEMRDDDFLFMAANLLRESFYGWITSTPLSFALERCFATIFSSWYD</sequence>
<reference evidence="2" key="1">
    <citation type="submission" date="2023-10" db="EMBL/GenBank/DDBJ databases">
        <title>Genome assembly of Pristionchus species.</title>
        <authorList>
            <person name="Yoshida K."/>
            <person name="Sommer R.J."/>
        </authorList>
    </citation>
    <scope>NUCLEOTIDE SEQUENCE</scope>
    <source>
        <strain evidence="2">RS5133</strain>
    </source>
</reference>
<feature type="transmembrane region" description="Helical" evidence="1">
    <location>
        <begin position="6"/>
        <end position="26"/>
    </location>
</feature>
<organism evidence="2 3">
    <name type="scientific">Pristionchus fissidentatus</name>
    <dbReference type="NCBI Taxonomy" id="1538716"/>
    <lineage>
        <taxon>Eukaryota</taxon>
        <taxon>Metazoa</taxon>
        <taxon>Ecdysozoa</taxon>
        <taxon>Nematoda</taxon>
        <taxon>Chromadorea</taxon>
        <taxon>Rhabditida</taxon>
        <taxon>Rhabditina</taxon>
        <taxon>Diplogasteromorpha</taxon>
        <taxon>Diplogasteroidea</taxon>
        <taxon>Neodiplogasteridae</taxon>
        <taxon>Pristionchus</taxon>
    </lineage>
</organism>
<dbReference type="InterPro" id="IPR052860">
    <property type="entry name" value="NRL-GPCR1"/>
</dbReference>
<keyword evidence="1" id="KW-0472">Membrane</keyword>
<evidence type="ECO:0008006" key="4">
    <source>
        <dbReference type="Google" id="ProtNLM"/>
    </source>
</evidence>
<keyword evidence="1" id="KW-1133">Transmembrane helix</keyword>
<gene>
    <name evidence="2" type="ORF">PFISCL1PPCAC_1670</name>
</gene>
<comment type="caution">
    <text evidence="2">The sequence shown here is derived from an EMBL/GenBank/DDBJ whole genome shotgun (WGS) entry which is preliminary data.</text>
</comment>
<dbReference type="PANTHER" id="PTHR47521:SF7">
    <property type="entry name" value="SERPENTINE RECEPTOR CLASS EPSILON-6"/>
    <property type="match status" value="1"/>
</dbReference>
<feature type="non-terminal residue" evidence="2">
    <location>
        <position position="76"/>
    </location>
</feature>
<evidence type="ECO:0000256" key="1">
    <source>
        <dbReference type="SAM" id="Phobius"/>
    </source>
</evidence>
<accession>A0AAV5UVX4</accession>
<evidence type="ECO:0000313" key="2">
    <source>
        <dbReference type="EMBL" id="GMT10373.1"/>
    </source>
</evidence>
<protein>
    <recommendedName>
        <fullName evidence="4">G protein-coupled receptor</fullName>
    </recommendedName>
</protein>
<name>A0AAV5UVX4_9BILA</name>
<proteinExistence type="predicted"/>
<dbReference type="AlphaFoldDB" id="A0AAV5UVX4"/>
<dbReference type="Proteomes" id="UP001432322">
    <property type="component" value="Unassembled WGS sequence"/>
</dbReference>
<dbReference type="EMBL" id="BTSY01000001">
    <property type="protein sequence ID" value="GMT10373.1"/>
    <property type="molecule type" value="Genomic_DNA"/>
</dbReference>
<keyword evidence="1" id="KW-0812">Transmembrane</keyword>
<keyword evidence="3" id="KW-1185">Reference proteome</keyword>
<evidence type="ECO:0000313" key="3">
    <source>
        <dbReference type="Proteomes" id="UP001432322"/>
    </source>
</evidence>